<protein>
    <submittedName>
        <fullName evidence="1">Toxin HigB-2</fullName>
    </submittedName>
</protein>
<sequence>MLTIIESPLFSRQWPDYWTAEEHGAFMAYLAADPEAGVVIAGSGGCRKVRWSMDGQGKRGAVRVIYTAQLADGALVTLLVYCKSAVENIPAHVLRKIMKELDHAVE</sequence>
<name>A0A5E6U2V7_PSEFL</name>
<dbReference type="EMBL" id="CABVHF010000011">
    <property type="protein sequence ID" value="VVM99939.1"/>
    <property type="molecule type" value="Genomic_DNA"/>
</dbReference>
<dbReference type="Proteomes" id="UP000399692">
    <property type="component" value="Unassembled WGS sequence"/>
</dbReference>
<gene>
    <name evidence="1" type="primary">higB-2</name>
    <name evidence="1" type="ORF">PS631_03297</name>
</gene>
<evidence type="ECO:0000313" key="1">
    <source>
        <dbReference type="EMBL" id="VVM99939.1"/>
    </source>
</evidence>
<organism evidence="1 2">
    <name type="scientific">Pseudomonas fluorescens</name>
    <dbReference type="NCBI Taxonomy" id="294"/>
    <lineage>
        <taxon>Bacteria</taxon>
        <taxon>Pseudomonadati</taxon>
        <taxon>Pseudomonadota</taxon>
        <taxon>Gammaproteobacteria</taxon>
        <taxon>Pseudomonadales</taxon>
        <taxon>Pseudomonadaceae</taxon>
        <taxon>Pseudomonas</taxon>
    </lineage>
</organism>
<accession>A0A5E6U2V7</accession>
<proteinExistence type="predicted"/>
<dbReference type="InterPro" id="IPR009387">
    <property type="entry name" value="HigB-2"/>
</dbReference>
<dbReference type="AlphaFoldDB" id="A0A5E6U2V7"/>
<reference evidence="1 2" key="1">
    <citation type="submission" date="2019-09" db="EMBL/GenBank/DDBJ databases">
        <authorList>
            <person name="Chandra G."/>
            <person name="Truman W A."/>
        </authorList>
    </citation>
    <scope>NUCLEOTIDE SEQUENCE [LARGE SCALE GENOMIC DNA]</scope>
    <source>
        <strain evidence="1">PS631</strain>
    </source>
</reference>
<dbReference type="RefSeq" id="WP_188036404.1">
    <property type="nucleotide sequence ID" value="NZ_CABVHC010000012.1"/>
</dbReference>
<evidence type="ECO:0000313" key="2">
    <source>
        <dbReference type="Proteomes" id="UP000399692"/>
    </source>
</evidence>
<dbReference type="PIRSF" id="PIRSF039032">
    <property type="entry name" value="HigB-2"/>
    <property type="match status" value="1"/>
</dbReference>